<sequence length="106" mass="11922">MGTSHLPPPFCPTCFYVQAVSNAWNWLKNHVKISVGYRFRRNAESQGRGDDPVAAELDEKCAEFNVGSDARFSEVVQDVFDAVDELLDYCVELEETKKGREGLSPH</sequence>
<organism evidence="1 2">
    <name type="scientific">Batillaria attramentaria</name>
    <dbReference type="NCBI Taxonomy" id="370345"/>
    <lineage>
        <taxon>Eukaryota</taxon>
        <taxon>Metazoa</taxon>
        <taxon>Spiralia</taxon>
        <taxon>Lophotrochozoa</taxon>
        <taxon>Mollusca</taxon>
        <taxon>Gastropoda</taxon>
        <taxon>Caenogastropoda</taxon>
        <taxon>Sorbeoconcha</taxon>
        <taxon>Cerithioidea</taxon>
        <taxon>Batillariidae</taxon>
        <taxon>Batillaria</taxon>
    </lineage>
</organism>
<evidence type="ECO:0000313" key="2">
    <source>
        <dbReference type="Proteomes" id="UP001519460"/>
    </source>
</evidence>
<gene>
    <name evidence="1" type="ORF">BaRGS_00035208</name>
</gene>
<proteinExistence type="predicted"/>
<comment type="caution">
    <text evidence="1">The sequence shown here is derived from an EMBL/GenBank/DDBJ whole genome shotgun (WGS) entry which is preliminary data.</text>
</comment>
<dbReference type="Proteomes" id="UP001519460">
    <property type="component" value="Unassembled WGS sequence"/>
</dbReference>
<keyword evidence="2" id="KW-1185">Reference proteome</keyword>
<dbReference type="EMBL" id="JACVVK020000465">
    <property type="protein sequence ID" value="KAK7473547.1"/>
    <property type="molecule type" value="Genomic_DNA"/>
</dbReference>
<accession>A0ABD0JFA9</accession>
<name>A0ABD0JFA9_9CAEN</name>
<protein>
    <submittedName>
        <fullName evidence="1">Uncharacterized protein</fullName>
    </submittedName>
</protein>
<reference evidence="1 2" key="1">
    <citation type="journal article" date="2023" name="Sci. Data">
        <title>Genome assembly of the Korean intertidal mud-creeper Batillaria attramentaria.</title>
        <authorList>
            <person name="Patra A.K."/>
            <person name="Ho P.T."/>
            <person name="Jun S."/>
            <person name="Lee S.J."/>
            <person name="Kim Y."/>
            <person name="Won Y.J."/>
        </authorList>
    </citation>
    <scope>NUCLEOTIDE SEQUENCE [LARGE SCALE GENOMIC DNA]</scope>
    <source>
        <strain evidence="1">Wonlab-2016</strain>
    </source>
</reference>
<evidence type="ECO:0000313" key="1">
    <source>
        <dbReference type="EMBL" id="KAK7473547.1"/>
    </source>
</evidence>
<dbReference type="AlphaFoldDB" id="A0ABD0JFA9"/>